<evidence type="ECO:0000313" key="1">
    <source>
        <dbReference type="EMBL" id="QRD03479.1"/>
    </source>
</evidence>
<gene>
    <name evidence="1" type="ORF">JI435_419600</name>
</gene>
<dbReference type="AlphaFoldDB" id="A0A7U2FDX5"/>
<dbReference type="Proteomes" id="UP000663193">
    <property type="component" value="Chromosome 15"/>
</dbReference>
<accession>A0A7U2FDX5</accession>
<proteinExistence type="predicted"/>
<reference evidence="2" key="1">
    <citation type="journal article" date="2021" name="BMC Genomics">
        <title>Chromosome-level genome assembly and manually-curated proteome of model necrotroph Parastagonospora nodorum Sn15 reveals a genome-wide trove of candidate effector homologs, and redundancy of virulence-related functions within an accessory chromosome.</title>
        <authorList>
            <person name="Bertazzoni S."/>
            <person name="Jones D.A.B."/>
            <person name="Phan H.T."/>
            <person name="Tan K.-C."/>
            <person name="Hane J.K."/>
        </authorList>
    </citation>
    <scope>NUCLEOTIDE SEQUENCE [LARGE SCALE GENOMIC DNA]</scope>
    <source>
        <strain evidence="2">SN15 / ATCC MYA-4574 / FGSC 10173)</strain>
    </source>
</reference>
<sequence>MLSLWSRTGLNHSHFWIEADPSTQGYMEPLVYLDVGLALHYFRRISNGVRQLS</sequence>
<name>A0A7U2FDX5_PHANO</name>
<keyword evidence="2" id="KW-1185">Reference proteome</keyword>
<evidence type="ECO:0000313" key="2">
    <source>
        <dbReference type="Proteomes" id="UP000663193"/>
    </source>
</evidence>
<dbReference type="VEuPathDB" id="FungiDB:JI435_419600"/>
<protein>
    <submittedName>
        <fullName evidence="1">Uncharacterized protein</fullName>
    </submittedName>
</protein>
<dbReference type="EMBL" id="CP069037">
    <property type="protein sequence ID" value="QRD03479.1"/>
    <property type="molecule type" value="Genomic_DNA"/>
</dbReference>
<organism evidence="1 2">
    <name type="scientific">Phaeosphaeria nodorum (strain SN15 / ATCC MYA-4574 / FGSC 10173)</name>
    <name type="common">Glume blotch fungus</name>
    <name type="synonym">Parastagonospora nodorum</name>
    <dbReference type="NCBI Taxonomy" id="321614"/>
    <lineage>
        <taxon>Eukaryota</taxon>
        <taxon>Fungi</taxon>
        <taxon>Dikarya</taxon>
        <taxon>Ascomycota</taxon>
        <taxon>Pezizomycotina</taxon>
        <taxon>Dothideomycetes</taxon>
        <taxon>Pleosporomycetidae</taxon>
        <taxon>Pleosporales</taxon>
        <taxon>Pleosporineae</taxon>
        <taxon>Phaeosphaeriaceae</taxon>
        <taxon>Parastagonospora</taxon>
    </lineage>
</organism>